<feature type="transmembrane region" description="Helical" evidence="8">
    <location>
        <begin position="119"/>
        <end position="138"/>
    </location>
</feature>
<accession>A0A4R1QN20</accession>
<dbReference type="Pfam" id="PF01040">
    <property type="entry name" value="UbiA"/>
    <property type="match status" value="1"/>
</dbReference>
<comment type="subcellular location">
    <subcellularLocation>
        <location evidence="1">Membrane</location>
        <topology evidence="1">Multi-pass membrane protein</topology>
    </subcellularLocation>
</comment>
<dbReference type="PANTHER" id="PTHR13929:SF0">
    <property type="entry name" value="UBIA PRENYLTRANSFERASE DOMAIN-CONTAINING PROTEIN 1"/>
    <property type="match status" value="1"/>
</dbReference>
<sequence length="300" mass="31766">MKKIILWLKAMRASFFPTSFISVLVGAAVSSGEHPVSPAAFCLALLVVVSNQAGANLINDYFDAAGSDPLNQNSSPFNGGSRLIQRKILARQTYFKAAVLAFGIALLTSALAAVAYRNLLIFGLGLAGAAIGWTYSAVPFRGMSRGWGELTLGIGYGPLAVLGSYLLQTNQFAWKPVLAGVPVGFLIMGVLILNELPDVAADRAAGKRNLVVRAGGSRAGLWVYLTVITLVYLAISIGVFAGVFPPGILISYFSIPLAVWIVLKTWSCRSRIPELIPAMAGNVGLTILIGLLLSLGFWGH</sequence>
<evidence type="ECO:0000256" key="4">
    <source>
        <dbReference type="ARBA" id="ARBA00022679"/>
    </source>
</evidence>
<evidence type="ECO:0000256" key="2">
    <source>
        <dbReference type="ARBA" id="ARBA00004863"/>
    </source>
</evidence>
<keyword evidence="6 8" id="KW-1133">Transmembrane helix</keyword>
<organism evidence="9 10">
    <name type="scientific">Hydrogenispora ethanolica</name>
    <dbReference type="NCBI Taxonomy" id="1082276"/>
    <lineage>
        <taxon>Bacteria</taxon>
        <taxon>Bacillati</taxon>
        <taxon>Bacillota</taxon>
        <taxon>Hydrogenispora</taxon>
    </lineage>
</organism>
<dbReference type="InterPro" id="IPR026046">
    <property type="entry name" value="UBIAD1"/>
</dbReference>
<evidence type="ECO:0000313" key="9">
    <source>
        <dbReference type="EMBL" id="TCL55138.1"/>
    </source>
</evidence>
<keyword evidence="4 9" id="KW-0808">Transferase</keyword>
<comment type="caution">
    <text evidence="9">The sequence shown here is derived from an EMBL/GenBank/DDBJ whole genome shotgun (WGS) entry which is preliminary data.</text>
</comment>
<keyword evidence="10" id="KW-1185">Reference proteome</keyword>
<feature type="transmembrane region" description="Helical" evidence="8">
    <location>
        <begin position="247"/>
        <end position="263"/>
    </location>
</feature>
<evidence type="ECO:0000256" key="3">
    <source>
        <dbReference type="ARBA" id="ARBA00022428"/>
    </source>
</evidence>
<dbReference type="GO" id="GO:0009234">
    <property type="term" value="P:menaquinone biosynthetic process"/>
    <property type="evidence" value="ECO:0007669"/>
    <property type="project" value="UniProtKB-UniPathway"/>
</dbReference>
<dbReference type="Proteomes" id="UP000295008">
    <property type="component" value="Unassembled WGS sequence"/>
</dbReference>
<dbReference type="UniPathway" id="UPA00079"/>
<reference evidence="9 10" key="1">
    <citation type="submission" date="2019-03" db="EMBL/GenBank/DDBJ databases">
        <title>Genomic Encyclopedia of Type Strains, Phase IV (KMG-IV): sequencing the most valuable type-strain genomes for metagenomic binning, comparative biology and taxonomic classification.</title>
        <authorList>
            <person name="Goeker M."/>
        </authorList>
    </citation>
    <scope>NUCLEOTIDE SEQUENCE [LARGE SCALE GENOMIC DNA]</scope>
    <source>
        <strain evidence="9 10">LX-B</strain>
    </source>
</reference>
<feature type="transmembrane region" description="Helical" evidence="8">
    <location>
        <begin position="221"/>
        <end position="241"/>
    </location>
</feature>
<feature type="transmembrane region" description="Helical" evidence="8">
    <location>
        <begin position="150"/>
        <end position="167"/>
    </location>
</feature>
<comment type="pathway">
    <text evidence="2">Quinol/quinone metabolism; menaquinone biosynthesis.</text>
</comment>
<keyword evidence="3" id="KW-0474">Menaquinone biosynthesis</keyword>
<evidence type="ECO:0000256" key="7">
    <source>
        <dbReference type="ARBA" id="ARBA00023136"/>
    </source>
</evidence>
<feature type="transmembrane region" description="Helical" evidence="8">
    <location>
        <begin position="275"/>
        <end position="298"/>
    </location>
</feature>
<dbReference type="GO" id="GO:0016020">
    <property type="term" value="C:membrane"/>
    <property type="evidence" value="ECO:0007669"/>
    <property type="project" value="UniProtKB-SubCell"/>
</dbReference>
<name>A0A4R1QN20_HYDET</name>
<dbReference type="InterPro" id="IPR000537">
    <property type="entry name" value="UbiA_prenyltransferase"/>
</dbReference>
<protein>
    <submittedName>
        <fullName evidence="9">1,4-dihydroxy-2-naphthoate octaprenyltransferase</fullName>
    </submittedName>
</protein>
<evidence type="ECO:0000256" key="5">
    <source>
        <dbReference type="ARBA" id="ARBA00022692"/>
    </source>
</evidence>
<dbReference type="PANTHER" id="PTHR13929">
    <property type="entry name" value="1,4-DIHYDROXY-2-NAPHTHOATE OCTAPRENYLTRANSFERASE"/>
    <property type="match status" value="1"/>
</dbReference>
<proteinExistence type="predicted"/>
<dbReference type="OrthoDB" id="9767568at2"/>
<gene>
    <name evidence="9" type="ORF">EDC14_10575</name>
</gene>
<feature type="transmembrane region" description="Helical" evidence="8">
    <location>
        <begin position="94"/>
        <end position="113"/>
    </location>
</feature>
<dbReference type="PIRSF" id="PIRSF005355">
    <property type="entry name" value="UBIAD1"/>
    <property type="match status" value="1"/>
</dbReference>
<feature type="transmembrane region" description="Helical" evidence="8">
    <location>
        <begin position="38"/>
        <end position="58"/>
    </location>
</feature>
<evidence type="ECO:0000313" key="10">
    <source>
        <dbReference type="Proteomes" id="UP000295008"/>
    </source>
</evidence>
<dbReference type="GO" id="GO:0042371">
    <property type="term" value="P:vitamin K biosynthetic process"/>
    <property type="evidence" value="ECO:0007669"/>
    <property type="project" value="TreeGrafter"/>
</dbReference>
<evidence type="ECO:0000256" key="1">
    <source>
        <dbReference type="ARBA" id="ARBA00004141"/>
    </source>
</evidence>
<dbReference type="GO" id="GO:0004659">
    <property type="term" value="F:prenyltransferase activity"/>
    <property type="evidence" value="ECO:0007669"/>
    <property type="project" value="InterPro"/>
</dbReference>
<evidence type="ECO:0000256" key="8">
    <source>
        <dbReference type="SAM" id="Phobius"/>
    </source>
</evidence>
<feature type="transmembrane region" description="Helical" evidence="8">
    <location>
        <begin position="173"/>
        <end position="193"/>
    </location>
</feature>
<dbReference type="InterPro" id="IPR044878">
    <property type="entry name" value="UbiA_sf"/>
</dbReference>
<dbReference type="RefSeq" id="WP_132017738.1">
    <property type="nucleotide sequence ID" value="NZ_SLUN01000057.1"/>
</dbReference>
<dbReference type="AlphaFoldDB" id="A0A4R1QN20"/>
<dbReference type="Gene3D" id="1.10.357.140">
    <property type="entry name" value="UbiA prenyltransferase"/>
    <property type="match status" value="1"/>
</dbReference>
<keyword evidence="7 8" id="KW-0472">Membrane</keyword>
<dbReference type="CDD" id="cd13962">
    <property type="entry name" value="PT_UbiA_UBIAD1"/>
    <property type="match status" value="1"/>
</dbReference>
<keyword evidence="5 8" id="KW-0812">Transmembrane</keyword>
<evidence type="ECO:0000256" key="6">
    <source>
        <dbReference type="ARBA" id="ARBA00022989"/>
    </source>
</evidence>
<dbReference type="EMBL" id="SLUN01000057">
    <property type="protein sequence ID" value="TCL55138.1"/>
    <property type="molecule type" value="Genomic_DNA"/>
</dbReference>